<protein>
    <submittedName>
        <fullName evidence="6">Pyrroloquinoline quinone biosynthesis protein PqqE</fullName>
    </submittedName>
</protein>
<reference evidence="6" key="1">
    <citation type="submission" date="2019-11" db="EMBL/GenBank/DDBJ databases">
        <authorList>
            <person name="Feng L."/>
        </authorList>
    </citation>
    <scope>NUCLEOTIDE SEQUENCE</scope>
    <source>
        <strain evidence="6">RtorquesLFYP15</strain>
    </source>
</reference>
<dbReference type="SFLD" id="SFLDS00029">
    <property type="entry name" value="Radical_SAM"/>
    <property type="match status" value="1"/>
</dbReference>
<dbReference type="PROSITE" id="PS51918">
    <property type="entry name" value="RADICAL_SAM"/>
    <property type="match status" value="1"/>
</dbReference>
<organism evidence="6">
    <name type="scientific">[Ruminococcus] torques</name>
    <dbReference type="NCBI Taxonomy" id="33039"/>
    <lineage>
        <taxon>Bacteria</taxon>
        <taxon>Bacillati</taxon>
        <taxon>Bacillota</taxon>
        <taxon>Clostridia</taxon>
        <taxon>Lachnospirales</taxon>
        <taxon>Lachnospiraceae</taxon>
        <taxon>Mediterraneibacter</taxon>
    </lineage>
</organism>
<proteinExistence type="predicted"/>
<dbReference type="AlphaFoldDB" id="A0A6N3D3B5"/>
<dbReference type="NCBIfam" id="TIGR04085">
    <property type="entry name" value="rSAM_more_4Fe4S"/>
    <property type="match status" value="1"/>
</dbReference>
<evidence type="ECO:0000256" key="1">
    <source>
        <dbReference type="ARBA" id="ARBA00022691"/>
    </source>
</evidence>
<dbReference type="Pfam" id="PF04055">
    <property type="entry name" value="Radical_SAM"/>
    <property type="match status" value="1"/>
</dbReference>
<dbReference type="SFLD" id="SFLDG01067">
    <property type="entry name" value="SPASM/twitch_domain_containing"/>
    <property type="match status" value="1"/>
</dbReference>
<dbReference type="InterPro" id="IPR013785">
    <property type="entry name" value="Aldolase_TIM"/>
</dbReference>
<dbReference type="InterPro" id="IPR058240">
    <property type="entry name" value="rSAM_sf"/>
</dbReference>
<feature type="domain" description="Radical SAM core" evidence="5">
    <location>
        <begin position="1"/>
        <end position="214"/>
    </location>
</feature>
<keyword evidence="4" id="KW-0411">Iron-sulfur</keyword>
<evidence type="ECO:0000256" key="3">
    <source>
        <dbReference type="ARBA" id="ARBA00023004"/>
    </source>
</evidence>
<dbReference type="EMBL" id="CACRUQ010000013">
    <property type="protein sequence ID" value="VYU20227.1"/>
    <property type="molecule type" value="Genomic_DNA"/>
</dbReference>
<evidence type="ECO:0000313" key="6">
    <source>
        <dbReference type="EMBL" id="VYU20227.1"/>
    </source>
</evidence>
<evidence type="ECO:0000259" key="5">
    <source>
        <dbReference type="PROSITE" id="PS51918"/>
    </source>
</evidence>
<evidence type="ECO:0000256" key="2">
    <source>
        <dbReference type="ARBA" id="ARBA00022723"/>
    </source>
</evidence>
<dbReference type="InterPro" id="IPR050377">
    <property type="entry name" value="Radical_SAM_PqqE_MftC-like"/>
</dbReference>
<accession>A0A6N3D3B5</accession>
<evidence type="ECO:0000256" key="4">
    <source>
        <dbReference type="ARBA" id="ARBA00023014"/>
    </source>
</evidence>
<keyword evidence="1" id="KW-0949">S-adenosyl-L-methionine</keyword>
<dbReference type="PANTHER" id="PTHR11228:SF7">
    <property type="entry name" value="PQQA PEPTIDE CYCLASE"/>
    <property type="match status" value="1"/>
</dbReference>
<keyword evidence="2" id="KW-0479">Metal-binding</keyword>
<dbReference type="GO" id="GO:0046872">
    <property type="term" value="F:metal ion binding"/>
    <property type="evidence" value="ECO:0007669"/>
    <property type="project" value="UniProtKB-KW"/>
</dbReference>
<keyword evidence="3" id="KW-0408">Iron</keyword>
<sequence length="324" mass="36624">MGKITQAILHITYVCSHHCPMCYANANTNIQHPKLEQLCKIVDKLIEDDVMDITLVGGDPAIYPDIVPLVHYCYQNGVMLSILSNTLDFGGKKEQVADKVQVFEGTIHHSSPLYHDNFCGVTGAYDNLIKNLKYFSDCKKSVGLAINIIPYNYEVLFDLVKNMIEQGVNIDHIILQRIIQFGRAIGSSEYEITCDMLNKALEQIERIELELGVRIIFEDPVPVCSIKEKFHRFMHPCEWGITKISLDYDGNISRCGTDVFHTIGSIFEQDIQKTLNENLSITQFREKGYLPIKCKQCDKFGICGGGCPISRAPEKGYTLDYLAQ</sequence>
<dbReference type="SUPFAM" id="SSF102114">
    <property type="entry name" value="Radical SAM enzymes"/>
    <property type="match status" value="1"/>
</dbReference>
<dbReference type="InterPro" id="IPR007197">
    <property type="entry name" value="rSAM"/>
</dbReference>
<dbReference type="GO" id="GO:0003824">
    <property type="term" value="F:catalytic activity"/>
    <property type="evidence" value="ECO:0007669"/>
    <property type="project" value="InterPro"/>
</dbReference>
<name>A0A6N3D3B5_9FIRM</name>
<dbReference type="RefSeq" id="WP_423248673.1">
    <property type="nucleotide sequence ID" value="NZ_CACRUQ010000013.1"/>
</dbReference>
<dbReference type="Pfam" id="PF13186">
    <property type="entry name" value="SPASM"/>
    <property type="match status" value="1"/>
</dbReference>
<dbReference type="GO" id="GO:0051536">
    <property type="term" value="F:iron-sulfur cluster binding"/>
    <property type="evidence" value="ECO:0007669"/>
    <property type="project" value="UniProtKB-KW"/>
</dbReference>
<dbReference type="PANTHER" id="PTHR11228">
    <property type="entry name" value="RADICAL SAM DOMAIN PROTEIN"/>
    <property type="match status" value="1"/>
</dbReference>
<gene>
    <name evidence="6" type="ORF">RTLFYP15_01743</name>
</gene>
<dbReference type="CDD" id="cd01335">
    <property type="entry name" value="Radical_SAM"/>
    <property type="match status" value="1"/>
</dbReference>
<dbReference type="Gene3D" id="3.20.20.70">
    <property type="entry name" value="Aldolase class I"/>
    <property type="match status" value="1"/>
</dbReference>
<dbReference type="InterPro" id="IPR023885">
    <property type="entry name" value="4Fe4S-binding_SPASM_dom"/>
</dbReference>